<reference evidence="1 2" key="1">
    <citation type="journal article" date="2011" name="Int. J. Syst. Evol. Microbiol.">
        <title>Description of Undibacterium oligocarboniphilum sp. nov., isolated from purified water, and Undibacterium pigrum strain CCUG 49012 as the type strain of Undibacterium parvum sp. nov., and emended descriptions of the genus Undibacterium and the species Undibacterium pigrum.</title>
        <authorList>
            <person name="Eder W."/>
            <person name="Wanner G."/>
            <person name="Ludwig W."/>
            <person name="Busse H.J."/>
            <person name="Ziemke-Kageler F."/>
            <person name="Lang E."/>
        </authorList>
    </citation>
    <scope>NUCLEOTIDE SEQUENCE [LARGE SCALE GENOMIC DNA]</scope>
    <source>
        <strain evidence="1 2">DSM 23061</strain>
    </source>
</reference>
<protein>
    <submittedName>
        <fullName evidence="1">Uncharacterized protein</fullName>
    </submittedName>
</protein>
<dbReference type="RefSeq" id="WP_126127698.1">
    <property type="nucleotide sequence ID" value="NZ_CP034464.1"/>
</dbReference>
<name>A0A3S9HJP0_9BURK</name>
<accession>A0A3S9HJP0</accession>
<keyword evidence="2" id="KW-1185">Reference proteome</keyword>
<evidence type="ECO:0000313" key="1">
    <source>
        <dbReference type="EMBL" id="AZP12316.1"/>
    </source>
</evidence>
<dbReference type="AlphaFoldDB" id="A0A3S9HJP0"/>
<dbReference type="KEGG" id="upv:EJN92_10075"/>
<proteinExistence type="predicted"/>
<evidence type="ECO:0000313" key="2">
    <source>
        <dbReference type="Proteomes" id="UP000275663"/>
    </source>
</evidence>
<dbReference type="Proteomes" id="UP000275663">
    <property type="component" value="Chromosome"/>
</dbReference>
<gene>
    <name evidence="1" type="ORF">EJN92_10075</name>
</gene>
<organism evidence="1 2">
    <name type="scientific">Undibacterium parvum</name>
    <dbReference type="NCBI Taxonomy" id="401471"/>
    <lineage>
        <taxon>Bacteria</taxon>
        <taxon>Pseudomonadati</taxon>
        <taxon>Pseudomonadota</taxon>
        <taxon>Betaproteobacteria</taxon>
        <taxon>Burkholderiales</taxon>
        <taxon>Oxalobacteraceae</taxon>
        <taxon>Undibacterium</taxon>
    </lineage>
</organism>
<dbReference type="EMBL" id="CP034464">
    <property type="protein sequence ID" value="AZP12316.1"/>
    <property type="molecule type" value="Genomic_DNA"/>
</dbReference>
<dbReference type="OrthoDB" id="2002196at2"/>
<sequence>MSNEENKKEASRKKSLGELGELFAIKALVDNHYEKIINLNDKKMNFPFADLYAEKDGKRFIISVKARNKYQKDHKLNAFYNLGNDAYKKAATATQEYCAEPHWMAIQFDQFTFSIYWGSLEELNGKNTIPLAQCAEGKIGICLAKDKKHYFDFGFFGNAKDEKIT</sequence>